<dbReference type="GO" id="GO:0032259">
    <property type="term" value="P:methylation"/>
    <property type="evidence" value="ECO:0007669"/>
    <property type="project" value="UniProtKB-KW"/>
</dbReference>
<evidence type="ECO:0000313" key="7">
    <source>
        <dbReference type="EMBL" id="KIQ67364.1"/>
    </source>
</evidence>
<feature type="active site" evidence="6">
    <location>
        <position position="67"/>
    </location>
</feature>
<dbReference type="GO" id="GO:0009307">
    <property type="term" value="P:DNA restriction-modification system"/>
    <property type="evidence" value="ECO:0007669"/>
    <property type="project" value="UniProtKB-KW"/>
</dbReference>
<dbReference type="InterPro" id="IPR029063">
    <property type="entry name" value="SAM-dependent_MTases_sf"/>
</dbReference>
<keyword evidence="5" id="KW-0680">Restriction system</keyword>
<dbReference type="OrthoDB" id="9813719at2"/>
<dbReference type="PATRIC" id="fig|2064.6.peg.1425"/>
<evidence type="ECO:0000313" key="8">
    <source>
        <dbReference type="Proteomes" id="UP000032066"/>
    </source>
</evidence>
<dbReference type="GO" id="GO:0003677">
    <property type="term" value="F:DNA binding"/>
    <property type="evidence" value="ECO:0007669"/>
    <property type="project" value="TreeGrafter"/>
</dbReference>
<evidence type="ECO:0000256" key="5">
    <source>
        <dbReference type="ARBA" id="ARBA00022747"/>
    </source>
</evidence>
<dbReference type="Gene3D" id="3.90.120.10">
    <property type="entry name" value="DNA Methylase, subunit A, domain 2"/>
    <property type="match status" value="1"/>
</dbReference>
<evidence type="ECO:0000256" key="6">
    <source>
        <dbReference type="PROSITE-ProRule" id="PRU01016"/>
    </source>
</evidence>
<reference evidence="7 8" key="1">
    <citation type="submission" date="2015-02" db="EMBL/GenBank/DDBJ databases">
        <title>Draft genome sequence of Kitasatospora griseola MF730-N6, a bafilomycin, terpentecin and satosporin producer.</title>
        <authorList>
            <person name="Arens J.C."/>
            <person name="Haltli B."/>
            <person name="Kerr R.G."/>
        </authorList>
    </citation>
    <scope>NUCLEOTIDE SEQUENCE [LARGE SCALE GENOMIC DNA]</scope>
    <source>
        <strain evidence="7 8">MF730-N6</strain>
    </source>
</reference>
<dbReference type="GO" id="GO:0044027">
    <property type="term" value="P:negative regulation of gene expression via chromosomal CpG island methylation"/>
    <property type="evidence" value="ECO:0007669"/>
    <property type="project" value="TreeGrafter"/>
</dbReference>
<gene>
    <name evidence="7" type="ORF">TR51_06485</name>
</gene>
<keyword evidence="8" id="KW-1185">Reference proteome</keyword>
<evidence type="ECO:0000256" key="3">
    <source>
        <dbReference type="ARBA" id="ARBA00022679"/>
    </source>
</evidence>
<organism evidence="7 8">
    <name type="scientific">Kitasatospora griseola</name>
    <name type="common">Streptomyces griseolosporeus</name>
    <dbReference type="NCBI Taxonomy" id="2064"/>
    <lineage>
        <taxon>Bacteria</taxon>
        <taxon>Bacillati</taxon>
        <taxon>Actinomycetota</taxon>
        <taxon>Actinomycetes</taxon>
        <taxon>Kitasatosporales</taxon>
        <taxon>Streptomycetaceae</taxon>
        <taxon>Kitasatospora</taxon>
    </lineage>
</organism>
<dbReference type="PANTHER" id="PTHR10629:SF52">
    <property type="entry name" value="DNA (CYTOSINE-5)-METHYLTRANSFERASE 1"/>
    <property type="match status" value="1"/>
</dbReference>
<dbReference type="Pfam" id="PF00145">
    <property type="entry name" value="DNA_methylase"/>
    <property type="match status" value="2"/>
</dbReference>
<dbReference type="AlphaFoldDB" id="A0A0D0PY59"/>
<dbReference type="InterPro" id="IPR050390">
    <property type="entry name" value="C5-Methyltransferase"/>
</dbReference>
<dbReference type="Proteomes" id="UP000032066">
    <property type="component" value="Unassembled WGS sequence"/>
</dbReference>
<protein>
    <recommendedName>
        <fullName evidence="1">DNA (cytosine-5-)-methyltransferase</fullName>
        <ecNumber evidence="1">2.1.1.37</ecNumber>
    </recommendedName>
</protein>
<name>A0A0D0PY59_KITGR</name>
<evidence type="ECO:0000256" key="1">
    <source>
        <dbReference type="ARBA" id="ARBA00011975"/>
    </source>
</evidence>
<dbReference type="PANTHER" id="PTHR10629">
    <property type="entry name" value="CYTOSINE-SPECIFIC METHYLTRANSFERASE"/>
    <property type="match status" value="1"/>
</dbReference>
<dbReference type="EC" id="2.1.1.37" evidence="1"/>
<keyword evidence="4 6" id="KW-0949">S-adenosyl-L-methionine</keyword>
<comment type="similarity">
    <text evidence="6">Belongs to the class I-like SAM-binding methyltransferase superfamily. C5-methyltransferase family.</text>
</comment>
<dbReference type="PROSITE" id="PS51679">
    <property type="entry name" value="SAM_MT_C5"/>
    <property type="match status" value="1"/>
</dbReference>
<accession>A0A0D0PY59</accession>
<proteinExistence type="inferred from homology"/>
<keyword evidence="3 6" id="KW-0808">Transferase</keyword>
<dbReference type="InterPro" id="IPR001525">
    <property type="entry name" value="C5_MeTfrase"/>
</dbReference>
<dbReference type="STRING" id="2064.TR51_06485"/>
<dbReference type="EMBL" id="JXZB01000001">
    <property type="protein sequence ID" value="KIQ67364.1"/>
    <property type="molecule type" value="Genomic_DNA"/>
</dbReference>
<dbReference type="Gene3D" id="3.40.50.150">
    <property type="entry name" value="Vaccinia Virus protein VP39"/>
    <property type="match status" value="1"/>
</dbReference>
<dbReference type="SUPFAM" id="SSF53335">
    <property type="entry name" value="S-adenosyl-L-methionine-dependent methyltransferases"/>
    <property type="match status" value="1"/>
</dbReference>
<keyword evidence="2 6" id="KW-0489">Methyltransferase</keyword>
<dbReference type="REBASE" id="112951">
    <property type="entry name" value="M.KgrN6ORF6485P"/>
</dbReference>
<dbReference type="GO" id="GO:0003886">
    <property type="term" value="F:DNA (cytosine-5-)-methyltransferase activity"/>
    <property type="evidence" value="ECO:0007669"/>
    <property type="project" value="UniProtKB-EC"/>
</dbReference>
<comment type="caution">
    <text evidence="7">The sequence shown here is derived from an EMBL/GenBank/DDBJ whole genome shotgun (WGS) entry which is preliminary data.</text>
</comment>
<evidence type="ECO:0000256" key="2">
    <source>
        <dbReference type="ARBA" id="ARBA00022603"/>
    </source>
</evidence>
<evidence type="ECO:0000256" key="4">
    <source>
        <dbReference type="ARBA" id="ARBA00022691"/>
    </source>
</evidence>
<sequence length="396" mass="42408">MDLFAGPGGWSAGLAPLGIADIGIEWDRHACATRAAAGHLTVRADVAQLATAPMHGRIRHLIASPPCQAWSRAGKQLGLVDQPLVHQAVHDLAHGRDTRASLLAACKDPRSLLAAEPMRYLHDLRPEDVVMEEVPDVLPLFKHFAEILRSWGYSTWCGILNAADYGVPQTRRRAILIASRSRPATAPAPTHDKDPADDLFGEALQPWVSMAAALGWGATDRPVPTVTAGGGKTGGAEPFPTQARNALAASRDRGDWILKSRRDSDTWIATDGPRENRSVDQPAVTLTGEAHRWAWTTSRPATTVCATDRIAPPGHRDRSSGGESQFANPDTVRITVAEAALLQSFPADYPWQGSKTKQFEQIGNAVPPLLAAHVCAAAFGLDLPDSHHTSLLATAA</sequence>